<evidence type="ECO:0000313" key="1">
    <source>
        <dbReference type="EMBL" id="MFC0083066.1"/>
    </source>
</evidence>
<evidence type="ECO:0000313" key="2">
    <source>
        <dbReference type="Proteomes" id="UP001589788"/>
    </source>
</evidence>
<sequence length="151" mass="14655">SFTTVPASSPGAAAQALASLRHQTVVGCLGPSSPLRLGPVQAASCPTAEGPAITWSSEGWTVQVLTLAGSAAATAQARSLATWLVADGLPAAPGGGLVSEVVPGGSAAGDSPTILLAWQRASALVEVRSLDDPEAAVAMASSAAPYAVPAG</sequence>
<accession>A0ABV6C8A2</accession>
<organism evidence="1 2">
    <name type="scientific">Aciditerrimonas ferrireducens</name>
    <dbReference type="NCBI Taxonomy" id="667306"/>
    <lineage>
        <taxon>Bacteria</taxon>
        <taxon>Bacillati</taxon>
        <taxon>Actinomycetota</taxon>
        <taxon>Acidimicrobiia</taxon>
        <taxon>Acidimicrobiales</taxon>
        <taxon>Acidimicrobiaceae</taxon>
        <taxon>Aciditerrimonas</taxon>
    </lineage>
</organism>
<reference evidence="1 2" key="1">
    <citation type="submission" date="2024-09" db="EMBL/GenBank/DDBJ databases">
        <authorList>
            <person name="Sun Q."/>
            <person name="Mori K."/>
        </authorList>
    </citation>
    <scope>NUCLEOTIDE SEQUENCE [LARGE SCALE GENOMIC DNA]</scope>
    <source>
        <strain evidence="1 2">JCM 15389</strain>
    </source>
</reference>
<dbReference type="EMBL" id="JBHLYQ010000241">
    <property type="protein sequence ID" value="MFC0083066.1"/>
    <property type="molecule type" value="Genomic_DNA"/>
</dbReference>
<keyword evidence="2" id="KW-1185">Reference proteome</keyword>
<name>A0ABV6C8A2_9ACTN</name>
<dbReference type="Proteomes" id="UP001589788">
    <property type="component" value="Unassembled WGS sequence"/>
</dbReference>
<gene>
    <name evidence="1" type="ORF">ACFFRE_13100</name>
</gene>
<feature type="non-terminal residue" evidence="1">
    <location>
        <position position="1"/>
    </location>
</feature>
<proteinExistence type="predicted"/>
<comment type="caution">
    <text evidence="1">The sequence shown here is derived from an EMBL/GenBank/DDBJ whole genome shotgun (WGS) entry which is preliminary data.</text>
</comment>
<protein>
    <submittedName>
        <fullName evidence="1">Uncharacterized protein</fullName>
    </submittedName>
</protein>